<gene>
    <name evidence="2" type="ORF">E8M01_15735</name>
</gene>
<dbReference type="AlphaFoldDB" id="A0A4D7AWM9"/>
<dbReference type="Proteomes" id="UP000298781">
    <property type="component" value="Chromosome"/>
</dbReference>
<dbReference type="KEGG" id="pstg:E8M01_15735"/>
<dbReference type="Pfam" id="PF25590">
    <property type="entry name" value="DUF7936"/>
    <property type="match status" value="1"/>
</dbReference>
<dbReference type="RefSeq" id="WP_136960975.1">
    <property type="nucleotide sequence ID" value="NZ_CP039690.1"/>
</dbReference>
<dbReference type="EMBL" id="CP039690">
    <property type="protein sequence ID" value="QCI65529.1"/>
    <property type="molecule type" value="Genomic_DNA"/>
</dbReference>
<sequence>MTTAPAPEFSWTATVVHVAPELNGLTNVVEAVTWRCSYGTSAYFVQREGTTFLAPPDQASFTPFDQLDRPTVLQFARNTMCDETVARILMAEYALKVPMLAAVPQVPSVLDQMFVLASVNTKGG</sequence>
<name>A0A4D7AWM9_9HYPH</name>
<reference evidence="2 3" key="1">
    <citation type="submission" date="2019-04" db="EMBL/GenBank/DDBJ databases">
        <title>Phreatobacter aquaticus sp. nov.</title>
        <authorList>
            <person name="Choi A."/>
        </authorList>
    </citation>
    <scope>NUCLEOTIDE SEQUENCE [LARGE SCALE GENOMIC DNA]</scope>
    <source>
        <strain evidence="2 3">KCTC 52518</strain>
    </source>
</reference>
<evidence type="ECO:0000313" key="2">
    <source>
        <dbReference type="EMBL" id="QCI65529.1"/>
    </source>
</evidence>
<protein>
    <recommendedName>
        <fullName evidence="1">DUF7936 domain-containing protein</fullName>
    </recommendedName>
</protein>
<feature type="domain" description="DUF7936" evidence="1">
    <location>
        <begin position="8"/>
        <end position="88"/>
    </location>
</feature>
<organism evidence="2 3">
    <name type="scientific">Phreatobacter stygius</name>
    <dbReference type="NCBI Taxonomy" id="1940610"/>
    <lineage>
        <taxon>Bacteria</taxon>
        <taxon>Pseudomonadati</taxon>
        <taxon>Pseudomonadota</taxon>
        <taxon>Alphaproteobacteria</taxon>
        <taxon>Hyphomicrobiales</taxon>
        <taxon>Phreatobacteraceae</taxon>
        <taxon>Phreatobacter</taxon>
    </lineage>
</organism>
<dbReference type="InterPro" id="IPR057696">
    <property type="entry name" value="DUF7936"/>
</dbReference>
<proteinExistence type="predicted"/>
<evidence type="ECO:0000259" key="1">
    <source>
        <dbReference type="Pfam" id="PF25590"/>
    </source>
</evidence>
<accession>A0A4D7AWM9</accession>
<evidence type="ECO:0000313" key="3">
    <source>
        <dbReference type="Proteomes" id="UP000298781"/>
    </source>
</evidence>
<keyword evidence="3" id="KW-1185">Reference proteome</keyword>